<comment type="caution">
    <text evidence="4">The sequence shown here is derived from an EMBL/GenBank/DDBJ whole genome shotgun (WGS) entry which is preliminary data.</text>
</comment>
<dbReference type="Proteomes" id="UP000821853">
    <property type="component" value="Chromosome 5"/>
</dbReference>
<dbReference type="InterPro" id="IPR000863">
    <property type="entry name" value="Sulfotransferase_dom"/>
</dbReference>
<accession>A0A9J6GJY4</accession>
<proteinExistence type="inferred from homology"/>
<reference evidence="4 5" key="1">
    <citation type="journal article" date="2020" name="Cell">
        <title>Large-Scale Comparative Analyses of Tick Genomes Elucidate Their Genetic Diversity and Vector Capacities.</title>
        <authorList>
            <consortium name="Tick Genome and Microbiome Consortium (TIGMIC)"/>
            <person name="Jia N."/>
            <person name="Wang J."/>
            <person name="Shi W."/>
            <person name="Du L."/>
            <person name="Sun Y."/>
            <person name="Zhan W."/>
            <person name="Jiang J.F."/>
            <person name="Wang Q."/>
            <person name="Zhang B."/>
            <person name="Ji P."/>
            <person name="Bell-Sakyi L."/>
            <person name="Cui X.M."/>
            <person name="Yuan T.T."/>
            <person name="Jiang B.G."/>
            <person name="Yang W.F."/>
            <person name="Lam T.T."/>
            <person name="Chang Q.C."/>
            <person name="Ding S.J."/>
            <person name="Wang X.J."/>
            <person name="Zhu J.G."/>
            <person name="Ruan X.D."/>
            <person name="Zhao L."/>
            <person name="Wei J.T."/>
            <person name="Ye R.Z."/>
            <person name="Que T.C."/>
            <person name="Du C.H."/>
            <person name="Zhou Y.H."/>
            <person name="Cheng J.X."/>
            <person name="Dai P.F."/>
            <person name="Guo W.B."/>
            <person name="Han X.H."/>
            <person name="Huang E.J."/>
            <person name="Li L.F."/>
            <person name="Wei W."/>
            <person name="Gao Y.C."/>
            <person name="Liu J.Z."/>
            <person name="Shao H.Z."/>
            <person name="Wang X."/>
            <person name="Wang C.C."/>
            <person name="Yang T.C."/>
            <person name="Huo Q.B."/>
            <person name="Li W."/>
            <person name="Chen H.Y."/>
            <person name="Chen S.E."/>
            <person name="Zhou L.G."/>
            <person name="Ni X.B."/>
            <person name="Tian J.H."/>
            <person name="Sheng Y."/>
            <person name="Liu T."/>
            <person name="Pan Y.S."/>
            <person name="Xia L.Y."/>
            <person name="Li J."/>
            <person name="Zhao F."/>
            <person name="Cao W.C."/>
        </authorList>
    </citation>
    <scope>NUCLEOTIDE SEQUENCE [LARGE SCALE GENOMIC DNA]</scope>
    <source>
        <strain evidence="4">HaeL-2018</strain>
    </source>
</reference>
<sequence>MHLSRLFTERNIRSAISYEPQEGDVFIVSYPKCGTTWLQHVAQAVLKIGSGLEAPELDPNAPGAGGKWTVLPFLELMGAEGAMTMSRPAAIKTHLPFDKQPFSPVAKYVYIARNPYDTCVSYYHHTKRLPTYLFEDGTFEEFFDMFEQGKVDFGDYFDHLLSWHAHRNDSNVLFVTYEELKKDTAGWILKLADFFGNTQYGKRFREHPELVKKVLDMTSMDAMKAINSKMRNWSETLQSMPKEALEELMKSAKETFGDAWEKPCKGQFVRKGIVGDWKSYFSQEQIKRMKALIEKKTKGSDVMNLWKDVDLP</sequence>
<dbReference type="OrthoDB" id="205623at2759"/>
<evidence type="ECO:0000256" key="1">
    <source>
        <dbReference type="ARBA" id="ARBA00005771"/>
    </source>
</evidence>
<dbReference type="SUPFAM" id="SSF52540">
    <property type="entry name" value="P-loop containing nucleoside triphosphate hydrolases"/>
    <property type="match status" value="1"/>
</dbReference>
<dbReference type="AlphaFoldDB" id="A0A9J6GJY4"/>
<evidence type="ECO:0000313" key="4">
    <source>
        <dbReference type="EMBL" id="KAH9374732.1"/>
    </source>
</evidence>
<feature type="domain" description="Sulfotransferase" evidence="3">
    <location>
        <begin position="23"/>
        <end position="300"/>
    </location>
</feature>
<evidence type="ECO:0000313" key="5">
    <source>
        <dbReference type="Proteomes" id="UP000821853"/>
    </source>
</evidence>
<keyword evidence="2" id="KW-0808">Transferase</keyword>
<evidence type="ECO:0000259" key="3">
    <source>
        <dbReference type="Pfam" id="PF00685"/>
    </source>
</evidence>
<dbReference type="EMBL" id="JABSTR010000007">
    <property type="protein sequence ID" value="KAH9374732.1"/>
    <property type="molecule type" value="Genomic_DNA"/>
</dbReference>
<dbReference type="OMA" id="CGSTWLQ"/>
<keyword evidence="5" id="KW-1185">Reference proteome</keyword>
<name>A0A9J6GJY4_HAELO</name>
<evidence type="ECO:0000256" key="2">
    <source>
        <dbReference type="ARBA" id="ARBA00022679"/>
    </source>
</evidence>
<dbReference type="GO" id="GO:0008146">
    <property type="term" value="F:sulfotransferase activity"/>
    <property type="evidence" value="ECO:0007669"/>
    <property type="project" value="InterPro"/>
</dbReference>
<dbReference type="PANTHER" id="PTHR11783">
    <property type="entry name" value="SULFOTRANSFERASE SULT"/>
    <property type="match status" value="1"/>
</dbReference>
<protein>
    <recommendedName>
        <fullName evidence="3">Sulfotransferase domain-containing protein</fullName>
    </recommendedName>
</protein>
<organism evidence="4 5">
    <name type="scientific">Haemaphysalis longicornis</name>
    <name type="common">Bush tick</name>
    <dbReference type="NCBI Taxonomy" id="44386"/>
    <lineage>
        <taxon>Eukaryota</taxon>
        <taxon>Metazoa</taxon>
        <taxon>Ecdysozoa</taxon>
        <taxon>Arthropoda</taxon>
        <taxon>Chelicerata</taxon>
        <taxon>Arachnida</taxon>
        <taxon>Acari</taxon>
        <taxon>Parasitiformes</taxon>
        <taxon>Ixodida</taxon>
        <taxon>Ixodoidea</taxon>
        <taxon>Ixodidae</taxon>
        <taxon>Haemaphysalinae</taxon>
        <taxon>Haemaphysalis</taxon>
    </lineage>
</organism>
<gene>
    <name evidence="4" type="ORF">HPB48_022188</name>
</gene>
<dbReference type="InterPro" id="IPR027417">
    <property type="entry name" value="P-loop_NTPase"/>
</dbReference>
<dbReference type="Gene3D" id="3.40.50.300">
    <property type="entry name" value="P-loop containing nucleotide triphosphate hydrolases"/>
    <property type="match status" value="1"/>
</dbReference>
<dbReference type="VEuPathDB" id="VectorBase:HLOH_064760"/>
<dbReference type="Pfam" id="PF00685">
    <property type="entry name" value="Sulfotransfer_1"/>
    <property type="match status" value="1"/>
</dbReference>
<comment type="similarity">
    <text evidence="1">Belongs to the sulfotransferase 1 family.</text>
</comment>